<dbReference type="PANTHER" id="PTHR23020">
    <property type="entry name" value="UNCHARACTERIZED NUCLEAR HORMONE RECEPTOR-RELATED"/>
    <property type="match status" value="1"/>
</dbReference>
<dbReference type="Pfam" id="PF02958">
    <property type="entry name" value="EcKL"/>
    <property type="match status" value="1"/>
</dbReference>
<name>A0A1A1ZPD6_9MYCO</name>
<sequence>MVTQVHDSGPARIPSEIDAVTVEWLSEALRADPALPDTATVTEMRVEQIAMDSGFSSLLYRLYLAGADVPGTVIVKLPAQSEARGAMDLLGGYRRELAFYQRVAGHAPIATPHVHTARMAEGSVDFVLVMEDLQQWVNADHLAGLSLERARVAIDQLAGLHAWSITAADPTLINEFPSLDTPMARDLFLPVFALGWQVYREHTSQTVPMPVARFAERFVELAPQALTALTERAMLLHGDIRADNMFFDGDRLKIVDFQFASHGAGAADIGYLVSQGLPSDVRRGRDEALVREYLDRLGSHGFVGYCFDEAWRHYRFAVAYLMVLPVITLVGWQTMPERSRQLCLILVDRAVAAIDEIDALEVFA</sequence>
<accession>A0A1A1ZPD6</accession>
<dbReference type="SUPFAM" id="SSF56112">
    <property type="entry name" value="Protein kinase-like (PK-like)"/>
    <property type="match status" value="1"/>
</dbReference>
<evidence type="ECO:0000259" key="1">
    <source>
        <dbReference type="SMART" id="SM00587"/>
    </source>
</evidence>
<dbReference type="InterPro" id="IPR004119">
    <property type="entry name" value="EcKL"/>
</dbReference>
<evidence type="ECO:0000313" key="2">
    <source>
        <dbReference type="EMBL" id="OBF12855.1"/>
    </source>
</evidence>
<keyword evidence="2" id="KW-0808">Transferase</keyword>
<organism evidence="2 3">
    <name type="scientific">Mycolicibacterium conceptionense</name>
    <dbReference type="NCBI Taxonomy" id="451644"/>
    <lineage>
        <taxon>Bacteria</taxon>
        <taxon>Bacillati</taxon>
        <taxon>Actinomycetota</taxon>
        <taxon>Actinomycetes</taxon>
        <taxon>Mycobacteriales</taxon>
        <taxon>Mycobacteriaceae</taxon>
        <taxon>Mycolicibacterium</taxon>
    </lineage>
</organism>
<reference evidence="2 3" key="1">
    <citation type="submission" date="2016-06" db="EMBL/GenBank/DDBJ databases">
        <authorList>
            <person name="Kjaerup R.B."/>
            <person name="Dalgaard T.S."/>
            <person name="Juul-Madsen H.R."/>
        </authorList>
    </citation>
    <scope>NUCLEOTIDE SEQUENCE [LARGE SCALE GENOMIC DNA]</scope>
    <source>
        <strain evidence="2 3">ACS1953</strain>
    </source>
</reference>
<feature type="domain" description="CHK kinase-like" evidence="1">
    <location>
        <begin position="128"/>
        <end position="303"/>
    </location>
</feature>
<dbReference type="InterPro" id="IPR052961">
    <property type="entry name" value="Oxido-Kinase-like_Enzymes"/>
</dbReference>
<dbReference type="GO" id="GO:0016740">
    <property type="term" value="F:transferase activity"/>
    <property type="evidence" value="ECO:0007669"/>
    <property type="project" value="UniProtKB-KW"/>
</dbReference>
<dbReference type="InterPro" id="IPR011009">
    <property type="entry name" value="Kinase-like_dom_sf"/>
</dbReference>
<dbReference type="RefSeq" id="WP_064899970.1">
    <property type="nucleotide sequence ID" value="NZ_JBEUKP010000010.1"/>
</dbReference>
<comment type="caution">
    <text evidence="2">The sequence shown here is derived from an EMBL/GenBank/DDBJ whole genome shotgun (WGS) entry which is preliminary data.</text>
</comment>
<dbReference type="AlphaFoldDB" id="A0A1A1ZPD6"/>
<gene>
    <name evidence="2" type="ORF">A5726_28825</name>
</gene>
<protein>
    <submittedName>
        <fullName evidence="2">Aminoglycoside phosphotransferase</fullName>
    </submittedName>
</protein>
<dbReference type="SMART" id="SM00587">
    <property type="entry name" value="CHK"/>
    <property type="match status" value="1"/>
</dbReference>
<proteinExistence type="predicted"/>
<dbReference type="PANTHER" id="PTHR23020:SF41">
    <property type="entry name" value="AMINOGLYCOSIDE PHOSPHOTRANSFERASE DOMAIN-CONTAINING PROTEIN"/>
    <property type="match status" value="1"/>
</dbReference>
<evidence type="ECO:0000313" key="3">
    <source>
        <dbReference type="Proteomes" id="UP000093779"/>
    </source>
</evidence>
<dbReference type="InterPro" id="IPR015897">
    <property type="entry name" value="CHK_kinase-like"/>
</dbReference>
<dbReference type="EMBL" id="LZHX01000098">
    <property type="protein sequence ID" value="OBF12855.1"/>
    <property type="molecule type" value="Genomic_DNA"/>
</dbReference>
<dbReference type="Gene3D" id="3.90.1200.10">
    <property type="match status" value="1"/>
</dbReference>
<dbReference type="Proteomes" id="UP000093779">
    <property type="component" value="Unassembled WGS sequence"/>
</dbReference>